<evidence type="ECO:0000313" key="7">
    <source>
        <dbReference type="EMBL" id="KAK9838572.1"/>
    </source>
</evidence>
<dbReference type="Pfam" id="PF01566">
    <property type="entry name" value="Nramp"/>
    <property type="match status" value="1"/>
</dbReference>
<dbReference type="EMBL" id="JALJOU010000018">
    <property type="protein sequence ID" value="KAK9838572.1"/>
    <property type="molecule type" value="Genomic_DNA"/>
</dbReference>
<dbReference type="GO" id="GO:0005384">
    <property type="term" value="F:manganese ion transmembrane transporter activity"/>
    <property type="evidence" value="ECO:0007669"/>
    <property type="project" value="TreeGrafter"/>
</dbReference>
<feature type="transmembrane region" description="Helical" evidence="6">
    <location>
        <begin position="167"/>
        <end position="186"/>
    </location>
</feature>
<comment type="subcellular location">
    <subcellularLocation>
        <location evidence="1">Membrane</location>
        <topology evidence="1">Multi-pass membrane protein</topology>
    </subcellularLocation>
</comment>
<keyword evidence="5 6" id="KW-0472">Membrane</keyword>
<dbReference type="PANTHER" id="PTHR11706:SF101">
    <property type="entry name" value="MANGANESE TRANSPORTER SMF1"/>
    <property type="match status" value="1"/>
</dbReference>
<feature type="transmembrane region" description="Helical" evidence="6">
    <location>
        <begin position="239"/>
        <end position="263"/>
    </location>
</feature>
<dbReference type="NCBIfam" id="NF037982">
    <property type="entry name" value="Nramp_1"/>
    <property type="match status" value="1"/>
</dbReference>
<keyword evidence="4 6" id="KW-1133">Transmembrane helix</keyword>
<proteinExistence type="inferred from homology"/>
<dbReference type="NCBIfam" id="TIGR01197">
    <property type="entry name" value="nramp"/>
    <property type="match status" value="1"/>
</dbReference>
<feature type="transmembrane region" description="Helical" evidence="6">
    <location>
        <begin position="284"/>
        <end position="308"/>
    </location>
</feature>
<dbReference type="GO" id="GO:0015086">
    <property type="term" value="F:cadmium ion transmembrane transporter activity"/>
    <property type="evidence" value="ECO:0007669"/>
    <property type="project" value="TreeGrafter"/>
</dbReference>
<accession>A0AAW1RXL7</accession>
<dbReference type="InterPro" id="IPR001046">
    <property type="entry name" value="NRAMP_fam"/>
</dbReference>
<keyword evidence="8" id="KW-1185">Reference proteome</keyword>
<dbReference type="HAMAP" id="MF_00221">
    <property type="entry name" value="NRAMP"/>
    <property type="match status" value="1"/>
</dbReference>
<feature type="transmembrane region" description="Helical" evidence="6">
    <location>
        <begin position="53"/>
        <end position="72"/>
    </location>
</feature>
<name>A0AAW1RXL7_9CHLO</name>
<evidence type="ECO:0008006" key="9">
    <source>
        <dbReference type="Google" id="ProtNLM"/>
    </source>
</evidence>
<feature type="transmembrane region" description="Helical" evidence="6">
    <location>
        <begin position="193"/>
        <end position="211"/>
    </location>
</feature>
<feature type="transmembrane region" description="Helical" evidence="6">
    <location>
        <begin position="444"/>
        <end position="466"/>
    </location>
</feature>
<evidence type="ECO:0000256" key="5">
    <source>
        <dbReference type="ARBA" id="ARBA00023136"/>
    </source>
</evidence>
<feature type="transmembrane region" description="Helical" evidence="6">
    <location>
        <begin position="131"/>
        <end position="161"/>
    </location>
</feature>
<reference evidence="7 8" key="1">
    <citation type="journal article" date="2024" name="Nat. Commun.">
        <title>Phylogenomics reveals the evolutionary origins of lichenization in chlorophyte algae.</title>
        <authorList>
            <person name="Puginier C."/>
            <person name="Libourel C."/>
            <person name="Otte J."/>
            <person name="Skaloud P."/>
            <person name="Haon M."/>
            <person name="Grisel S."/>
            <person name="Petersen M."/>
            <person name="Berrin J.G."/>
            <person name="Delaux P.M."/>
            <person name="Dal Grande F."/>
            <person name="Keller J."/>
        </authorList>
    </citation>
    <scope>NUCLEOTIDE SEQUENCE [LARGE SCALE GENOMIC DNA]</scope>
    <source>
        <strain evidence="7 8">SAG 245.80</strain>
    </source>
</reference>
<feature type="transmembrane region" description="Helical" evidence="6">
    <location>
        <begin position="339"/>
        <end position="359"/>
    </location>
</feature>
<comment type="caution">
    <text evidence="7">The sequence shown here is derived from an EMBL/GenBank/DDBJ whole genome shotgun (WGS) entry which is preliminary data.</text>
</comment>
<gene>
    <name evidence="7" type="ORF">WJX81_008036</name>
</gene>
<feature type="transmembrane region" description="Helical" evidence="6">
    <location>
        <begin position="380"/>
        <end position="399"/>
    </location>
</feature>
<dbReference type="NCBIfam" id="NF001923">
    <property type="entry name" value="PRK00701.1"/>
    <property type="match status" value="1"/>
</dbReference>
<feature type="transmembrane region" description="Helical" evidence="6">
    <location>
        <begin position="405"/>
        <end position="424"/>
    </location>
</feature>
<feature type="transmembrane region" description="Helical" evidence="6">
    <location>
        <begin position="87"/>
        <end position="110"/>
    </location>
</feature>
<dbReference type="GO" id="GO:0034755">
    <property type="term" value="P:iron ion transmembrane transport"/>
    <property type="evidence" value="ECO:0007669"/>
    <property type="project" value="TreeGrafter"/>
</dbReference>
<evidence type="ECO:0000256" key="1">
    <source>
        <dbReference type="ARBA" id="ARBA00004141"/>
    </source>
</evidence>
<evidence type="ECO:0000256" key="2">
    <source>
        <dbReference type="ARBA" id="ARBA00009965"/>
    </source>
</evidence>
<comment type="similarity">
    <text evidence="2">Belongs to the NRAMP (TC 2.A.55) family.</text>
</comment>
<organism evidence="7 8">
    <name type="scientific">Elliptochloris bilobata</name>
    <dbReference type="NCBI Taxonomy" id="381761"/>
    <lineage>
        <taxon>Eukaryota</taxon>
        <taxon>Viridiplantae</taxon>
        <taxon>Chlorophyta</taxon>
        <taxon>core chlorophytes</taxon>
        <taxon>Trebouxiophyceae</taxon>
        <taxon>Trebouxiophyceae incertae sedis</taxon>
        <taxon>Elliptochloris clade</taxon>
        <taxon>Elliptochloris</taxon>
    </lineage>
</organism>
<dbReference type="GO" id="GO:0005886">
    <property type="term" value="C:plasma membrane"/>
    <property type="evidence" value="ECO:0007669"/>
    <property type="project" value="TreeGrafter"/>
</dbReference>
<evidence type="ECO:0000313" key="8">
    <source>
        <dbReference type="Proteomes" id="UP001445335"/>
    </source>
</evidence>
<dbReference type="Proteomes" id="UP001445335">
    <property type="component" value="Unassembled WGS sequence"/>
</dbReference>
<sequence>MAPASEASTSSSEGGADAPEDVELLKGWRVNDGVPSLPEINGTIAVPVASRPWFAQLAAFAGVGSMISVGYMDPGNWATDLQGGAQYGYTLLVVVLLSNLLAMFLQSLSLRLGIVSERDLAQACRDAYPKWVTYGLWLVLEVAIAATDLAEVIGSATAIYLLSNGVVPLWAGVLITAVDVLVILIMGTRNFRALELLVATLIALIAGIFAYELARVKPDWLLVAKGLIPDPIIIRDPGMLYVAIGILGATVMPHNIVLHSSLIQTRGYPRTTAGKRMAVRYGTWDSCLSLCAAFFVNAAILVLAAAAFHYGTNPRPDIAGIADAYELLAPALGSHAARILFGVALLACGQNSAITGTLAGQIVMEGMLSIRLRPWVRRMFTRTLAIVPAAIVAGVYGAAGAGRLLILSQVILSLTLSFAVVPLVHFTGSRAKMGSFVSSLPTRVIAAVLAVIIAGVNAYLIVSGIINNTFATASS</sequence>
<evidence type="ECO:0000256" key="4">
    <source>
        <dbReference type="ARBA" id="ARBA00022989"/>
    </source>
</evidence>
<evidence type="ECO:0000256" key="3">
    <source>
        <dbReference type="ARBA" id="ARBA00022692"/>
    </source>
</evidence>
<dbReference type="PANTHER" id="PTHR11706">
    <property type="entry name" value="SOLUTE CARRIER PROTEIN FAMILY 11 MEMBER"/>
    <property type="match status" value="1"/>
</dbReference>
<dbReference type="AlphaFoldDB" id="A0AAW1RXL7"/>
<keyword evidence="3 6" id="KW-0812">Transmembrane</keyword>
<protein>
    <recommendedName>
        <fullName evidence="9">Divalent metal cation transporter MntH</fullName>
    </recommendedName>
</protein>
<dbReference type="PRINTS" id="PR00447">
    <property type="entry name" value="NATRESASSCMP"/>
</dbReference>
<evidence type="ECO:0000256" key="6">
    <source>
        <dbReference type="SAM" id="Phobius"/>
    </source>
</evidence>